<feature type="compositionally biased region" description="Basic and acidic residues" evidence="1">
    <location>
        <begin position="341"/>
        <end position="365"/>
    </location>
</feature>
<feature type="compositionally biased region" description="Low complexity" evidence="1">
    <location>
        <begin position="54"/>
        <end position="71"/>
    </location>
</feature>
<reference evidence="2" key="1">
    <citation type="journal article" date="2023" name="Mol. Phylogenet. Evol.">
        <title>Genome-scale phylogeny and comparative genomics of the fungal order Sordariales.</title>
        <authorList>
            <person name="Hensen N."/>
            <person name="Bonometti L."/>
            <person name="Westerberg I."/>
            <person name="Brannstrom I.O."/>
            <person name="Guillou S."/>
            <person name="Cros-Aarteil S."/>
            <person name="Calhoun S."/>
            <person name="Haridas S."/>
            <person name="Kuo A."/>
            <person name="Mondo S."/>
            <person name="Pangilinan J."/>
            <person name="Riley R."/>
            <person name="LaButti K."/>
            <person name="Andreopoulos B."/>
            <person name="Lipzen A."/>
            <person name="Chen C."/>
            <person name="Yan M."/>
            <person name="Daum C."/>
            <person name="Ng V."/>
            <person name="Clum A."/>
            <person name="Steindorff A."/>
            <person name="Ohm R.A."/>
            <person name="Martin F."/>
            <person name="Silar P."/>
            <person name="Natvig D.O."/>
            <person name="Lalanne C."/>
            <person name="Gautier V."/>
            <person name="Ament-Velasquez S.L."/>
            <person name="Kruys A."/>
            <person name="Hutchinson M.I."/>
            <person name="Powell A.J."/>
            <person name="Barry K."/>
            <person name="Miller A.N."/>
            <person name="Grigoriev I.V."/>
            <person name="Debuchy R."/>
            <person name="Gladieux P."/>
            <person name="Hiltunen Thoren M."/>
            <person name="Johannesson H."/>
        </authorList>
    </citation>
    <scope>NUCLEOTIDE SEQUENCE</scope>
    <source>
        <strain evidence="2">PSN309</strain>
    </source>
</reference>
<sequence length="448" mass="52222">MSDPVNPQTSPQETEGEDEVTPEAAVGGDKPLSKKRLKAERLVQALLQHKKHVQAQQEQQKQEQEQQAAEQRGQPPIGSLLRLIEIEKDALAHEVRLQRKEKLKELRSKMPPQIPGQSQPSPEELVEMILEEQVKKLQEVREAEETIRQIIRKHKQEKAQGKGKGKGQPPPPPTSPLSPSFNMLLKELRKERIQRKKDMKDEKKRMRENRDMAALKRASLVPGTIETDLEAWQQRTRETKEEKKQRKKDEKWDKMEEKKRKRMEKKLSRSKPQLEHEEVQVDQQDWLQEQPWDAVQDQHDETTRSQSETNEEGNQFKLNMEHHQRQILAGIRGQPMQPLPERPRIDQAERDQLQRTREERITRNSRDLASLKELFTFIDEGVGGDNPKTTKNRGGAHKAQKKERKLEKRERLVAERNEGRDSTAIPSEVSSTLPSDIFSSLQEDKNKF</sequence>
<keyword evidence="3" id="KW-1185">Reference proteome</keyword>
<evidence type="ECO:0000313" key="2">
    <source>
        <dbReference type="EMBL" id="KAK4188169.1"/>
    </source>
</evidence>
<feature type="region of interest" description="Disordered" evidence="1">
    <location>
        <begin position="379"/>
        <end position="448"/>
    </location>
</feature>
<feature type="compositionally biased region" description="Basic and acidic residues" evidence="1">
    <location>
        <begin position="186"/>
        <end position="214"/>
    </location>
</feature>
<feature type="compositionally biased region" description="Basic residues" evidence="1">
    <location>
        <begin position="390"/>
        <end position="403"/>
    </location>
</feature>
<feature type="compositionally biased region" description="Basic residues" evidence="1">
    <location>
        <begin position="150"/>
        <end position="165"/>
    </location>
</feature>
<feature type="region of interest" description="Disordered" evidence="1">
    <location>
        <begin position="1"/>
        <end position="77"/>
    </location>
</feature>
<feature type="compositionally biased region" description="Polar residues" evidence="1">
    <location>
        <begin position="1"/>
        <end position="13"/>
    </location>
</feature>
<accession>A0AAN7AIS3</accession>
<organism evidence="2 3">
    <name type="scientific">Podospora australis</name>
    <dbReference type="NCBI Taxonomy" id="1536484"/>
    <lineage>
        <taxon>Eukaryota</taxon>
        <taxon>Fungi</taxon>
        <taxon>Dikarya</taxon>
        <taxon>Ascomycota</taxon>
        <taxon>Pezizomycotina</taxon>
        <taxon>Sordariomycetes</taxon>
        <taxon>Sordariomycetidae</taxon>
        <taxon>Sordariales</taxon>
        <taxon>Podosporaceae</taxon>
        <taxon>Podospora</taxon>
    </lineage>
</organism>
<evidence type="ECO:0000313" key="3">
    <source>
        <dbReference type="Proteomes" id="UP001302126"/>
    </source>
</evidence>
<protein>
    <submittedName>
        <fullName evidence="2">Uncharacterized protein</fullName>
    </submittedName>
</protein>
<dbReference type="Proteomes" id="UP001302126">
    <property type="component" value="Unassembled WGS sequence"/>
</dbReference>
<gene>
    <name evidence="2" type="ORF">QBC35DRAFT_473907</name>
</gene>
<dbReference type="EMBL" id="MU864392">
    <property type="protein sequence ID" value="KAK4188169.1"/>
    <property type="molecule type" value="Genomic_DNA"/>
</dbReference>
<evidence type="ECO:0000256" key="1">
    <source>
        <dbReference type="SAM" id="MobiDB-lite"/>
    </source>
</evidence>
<feature type="compositionally biased region" description="Basic and acidic residues" evidence="1">
    <location>
        <begin position="404"/>
        <end position="421"/>
    </location>
</feature>
<feature type="region of interest" description="Disordered" evidence="1">
    <location>
        <begin position="148"/>
        <end position="365"/>
    </location>
</feature>
<dbReference type="AlphaFoldDB" id="A0AAN7AIS3"/>
<comment type="caution">
    <text evidence="2">The sequence shown here is derived from an EMBL/GenBank/DDBJ whole genome shotgun (WGS) entry which is preliminary data.</text>
</comment>
<reference evidence="2" key="2">
    <citation type="submission" date="2023-05" db="EMBL/GenBank/DDBJ databases">
        <authorList>
            <consortium name="Lawrence Berkeley National Laboratory"/>
            <person name="Steindorff A."/>
            <person name="Hensen N."/>
            <person name="Bonometti L."/>
            <person name="Westerberg I."/>
            <person name="Brannstrom I.O."/>
            <person name="Guillou S."/>
            <person name="Cros-Aarteil S."/>
            <person name="Calhoun S."/>
            <person name="Haridas S."/>
            <person name="Kuo A."/>
            <person name="Mondo S."/>
            <person name="Pangilinan J."/>
            <person name="Riley R."/>
            <person name="Labutti K."/>
            <person name="Andreopoulos B."/>
            <person name="Lipzen A."/>
            <person name="Chen C."/>
            <person name="Yanf M."/>
            <person name="Daum C."/>
            <person name="Ng V."/>
            <person name="Clum A."/>
            <person name="Ohm R."/>
            <person name="Martin F."/>
            <person name="Silar P."/>
            <person name="Natvig D."/>
            <person name="Lalanne C."/>
            <person name="Gautier V."/>
            <person name="Ament-Velasquez S.L."/>
            <person name="Kruys A."/>
            <person name="Hutchinson M.I."/>
            <person name="Powell A.J."/>
            <person name="Barry K."/>
            <person name="Miller A.N."/>
            <person name="Grigoriev I.V."/>
            <person name="Debuchy R."/>
            <person name="Gladieux P."/>
            <person name="Thoren M.H."/>
            <person name="Johannesson H."/>
        </authorList>
    </citation>
    <scope>NUCLEOTIDE SEQUENCE</scope>
    <source>
        <strain evidence="2">PSN309</strain>
    </source>
</reference>
<feature type="compositionally biased region" description="Polar residues" evidence="1">
    <location>
        <begin position="304"/>
        <end position="317"/>
    </location>
</feature>
<feature type="compositionally biased region" description="Polar residues" evidence="1">
    <location>
        <begin position="424"/>
        <end position="441"/>
    </location>
</feature>
<proteinExistence type="predicted"/>
<name>A0AAN7AIS3_9PEZI</name>
<feature type="compositionally biased region" description="Basic and acidic residues" evidence="1">
    <location>
        <begin position="235"/>
        <end position="258"/>
    </location>
</feature>